<evidence type="ECO:0000313" key="1">
    <source>
        <dbReference type="EMBL" id="TWB72772.1"/>
    </source>
</evidence>
<organism evidence="1 2">
    <name type="scientific">Bradyrhizobium sacchari</name>
    <dbReference type="NCBI Taxonomy" id="1399419"/>
    <lineage>
        <taxon>Bacteria</taxon>
        <taxon>Pseudomonadati</taxon>
        <taxon>Pseudomonadota</taxon>
        <taxon>Alphaproteobacteria</taxon>
        <taxon>Hyphomicrobiales</taxon>
        <taxon>Nitrobacteraceae</taxon>
        <taxon>Bradyrhizobium</taxon>
    </lineage>
</organism>
<comment type="caution">
    <text evidence="1">The sequence shown here is derived from an EMBL/GenBank/DDBJ whole genome shotgun (WGS) entry which is preliminary data.</text>
</comment>
<sequence length="141" mass="15962">MSDSDRPNATKLGDDLKSLTIEHYAGESRPDMLAPDQDYIGYYRVATPLRVLFVNAVHRAEKSGGQIKRIQINVNVSDGRGEFRYLGQRSDDFSEAEKHAIAQSLKTEFRHDRKLLFPLHVPSARRDDEIDVASSFDGKRA</sequence>
<gene>
    <name evidence="1" type="ORF">FBZ95_106487</name>
</gene>
<dbReference type="Proteomes" id="UP000315914">
    <property type="component" value="Unassembled WGS sequence"/>
</dbReference>
<accession>A0A560JNL5</accession>
<name>A0A560JNL5_9BRAD</name>
<dbReference type="STRING" id="1399419.A5906_35015"/>
<dbReference type="AlphaFoldDB" id="A0A560JNL5"/>
<proteinExistence type="predicted"/>
<reference evidence="1 2" key="1">
    <citation type="submission" date="2019-06" db="EMBL/GenBank/DDBJ databases">
        <title>Genomic Encyclopedia of Type Strains, Phase IV (KMG-V): Genome sequencing to study the core and pangenomes of soil and plant-associated prokaryotes.</title>
        <authorList>
            <person name="Whitman W."/>
        </authorList>
    </citation>
    <scope>NUCLEOTIDE SEQUENCE [LARGE SCALE GENOMIC DNA]</scope>
    <source>
        <strain evidence="1 2">BR 10556</strain>
    </source>
</reference>
<dbReference type="EMBL" id="VITW01000006">
    <property type="protein sequence ID" value="TWB72772.1"/>
    <property type="molecule type" value="Genomic_DNA"/>
</dbReference>
<protein>
    <submittedName>
        <fullName evidence="1">Uncharacterized protein</fullName>
    </submittedName>
</protein>
<evidence type="ECO:0000313" key="2">
    <source>
        <dbReference type="Proteomes" id="UP000315914"/>
    </source>
</evidence>
<keyword evidence="2" id="KW-1185">Reference proteome</keyword>